<proteinExistence type="predicted"/>
<keyword evidence="3" id="KW-1185">Reference proteome</keyword>
<reference evidence="2 3" key="1">
    <citation type="journal article" date="2017" name="Mol. Biol. Evol.">
        <title>The 4-celled Tetrabaena socialis nuclear genome reveals the essential components for genetic control of cell number at the origin of multicellularity in the volvocine lineage.</title>
        <authorList>
            <person name="Featherston J."/>
            <person name="Arakaki Y."/>
            <person name="Hanschen E.R."/>
            <person name="Ferris P.J."/>
            <person name="Michod R.E."/>
            <person name="Olson B.J.S.C."/>
            <person name="Nozaki H."/>
            <person name="Durand P.M."/>
        </authorList>
    </citation>
    <scope>NUCLEOTIDE SEQUENCE [LARGE SCALE GENOMIC DNA]</scope>
    <source>
        <strain evidence="2 3">NIES-571</strain>
    </source>
</reference>
<dbReference type="EMBL" id="PGGS01000059">
    <property type="protein sequence ID" value="PNH10345.1"/>
    <property type="molecule type" value="Genomic_DNA"/>
</dbReference>
<organism evidence="2 3">
    <name type="scientific">Tetrabaena socialis</name>
    <dbReference type="NCBI Taxonomy" id="47790"/>
    <lineage>
        <taxon>Eukaryota</taxon>
        <taxon>Viridiplantae</taxon>
        <taxon>Chlorophyta</taxon>
        <taxon>core chlorophytes</taxon>
        <taxon>Chlorophyceae</taxon>
        <taxon>CS clade</taxon>
        <taxon>Chlamydomonadales</taxon>
        <taxon>Tetrabaenaceae</taxon>
        <taxon>Tetrabaena</taxon>
    </lineage>
</organism>
<dbReference type="OrthoDB" id="10255963at2759"/>
<feature type="compositionally biased region" description="Basic and acidic residues" evidence="1">
    <location>
        <begin position="75"/>
        <end position="91"/>
    </location>
</feature>
<gene>
    <name evidence="2" type="ORF">TSOC_002922</name>
</gene>
<protein>
    <submittedName>
        <fullName evidence="2">Uncharacterized protein</fullName>
    </submittedName>
</protein>
<evidence type="ECO:0000313" key="3">
    <source>
        <dbReference type="Proteomes" id="UP000236333"/>
    </source>
</evidence>
<name>A0A2J8ACU7_9CHLO</name>
<sequence>MKFAQHEVRLPAMRRGCHLVTDKILKEIGSSLSGYKIGLANVFSDSSEACVKTRPASWEVMYDTSGLSAPQVYDTRPRSSRREPAEASKMA</sequence>
<evidence type="ECO:0000256" key="1">
    <source>
        <dbReference type="SAM" id="MobiDB-lite"/>
    </source>
</evidence>
<dbReference type="Proteomes" id="UP000236333">
    <property type="component" value="Unassembled WGS sequence"/>
</dbReference>
<evidence type="ECO:0000313" key="2">
    <source>
        <dbReference type="EMBL" id="PNH10345.1"/>
    </source>
</evidence>
<feature type="region of interest" description="Disordered" evidence="1">
    <location>
        <begin position="69"/>
        <end position="91"/>
    </location>
</feature>
<dbReference type="AlphaFoldDB" id="A0A2J8ACU7"/>
<accession>A0A2J8ACU7</accession>
<comment type="caution">
    <text evidence="2">The sequence shown here is derived from an EMBL/GenBank/DDBJ whole genome shotgun (WGS) entry which is preliminary data.</text>
</comment>